<protein>
    <submittedName>
        <fullName evidence="2">Uncharacterized protein</fullName>
    </submittedName>
</protein>
<feature type="region of interest" description="Disordered" evidence="1">
    <location>
        <begin position="1"/>
        <end position="79"/>
    </location>
</feature>
<feature type="compositionally biased region" description="Basic and acidic residues" evidence="1">
    <location>
        <begin position="21"/>
        <end position="32"/>
    </location>
</feature>
<proteinExistence type="predicted"/>
<dbReference type="AlphaFoldDB" id="A0A1J5Q2P9"/>
<accession>A0A1J5Q2P9</accession>
<sequence length="79" mass="8116">MARVAVAQRSQADEAAGEPHLGGRGDHADAGHRGVKGQRESLQQGLGVVDIGHGDAAGQRHEGQKGAGQGSDAWARGRR</sequence>
<reference evidence="2" key="1">
    <citation type="submission" date="2016-10" db="EMBL/GenBank/DDBJ databases">
        <title>Sequence of Gallionella enrichment culture.</title>
        <authorList>
            <person name="Poehlein A."/>
            <person name="Muehling M."/>
            <person name="Daniel R."/>
        </authorList>
    </citation>
    <scope>NUCLEOTIDE SEQUENCE</scope>
</reference>
<comment type="caution">
    <text evidence="2">The sequence shown here is derived from an EMBL/GenBank/DDBJ whole genome shotgun (WGS) entry which is preliminary data.</text>
</comment>
<organism evidence="2">
    <name type="scientific">mine drainage metagenome</name>
    <dbReference type="NCBI Taxonomy" id="410659"/>
    <lineage>
        <taxon>unclassified sequences</taxon>
        <taxon>metagenomes</taxon>
        <taxon>ecological metagenomes</taxon>
    </lineage>
</organism>
<evidence type="ECO:0000313" key="2">
    <source>
        <dbReference type="EMBL" id="OIQ71731.1"/>
    </source>
</evidence>
<name>A0A1J5Q2P9_9ZZZZ</name>
<evidence type="ECO:0000256" key="1">
    <source>
        <dbReference type="SAM" id="MobiDB-lite"/>
    </source>
</evidence>
<gene>
    <name evidence="2" type="ORF">GALL_466500</name>
</gene>
<dbReference type="EMBL" id="MLJW01003586">
    <property type="protein sequence ID" value="OIQ71731.1"/>
    <property type="molecule type" value="Genomic_DNA"/>
</dbReference>